<evidence type="ECO:0000313" key="3">
    <source>
        <dbReference type="Proteomes" id="UP001152519"/>
    </source>
</evidence>
<feature type="region of interest" description="Disordered" evidence="1">
    <location>
        <begin position="1"/>
        <end position="40"/>
    </location>
</feature>
<dbReference type="Proteomes" id="UP001152519">
    <property type="component" value="Unassembled WGS sequence"/>
</dbReference>
<evidence type="ECO:0000313" key="2">
    <source>
        <dbReference type="EMBL" id="CAG6392684.1"/>
    </source>
</evidence>
<sequence>MSDSTAAEQQPGRHRGPASAEPQDAPPPPPPGRHRRPAED</sequence>
<accession>A0A9W4GQH5</accession>
<organism evidence="2 3">
    <name type="scientific">Actinacidiphila cocklensis</name>
    <dbReference type="NCBI Taxonomy" id="887465"/>
    <lineage>
        <taxon>Bacteria</taxon>
        <taxon>Bacillati</taxon>
        <taxon>Actinomycetota</taxon>
        <taxon>Actinomycetes</taxon>
        <taxon>Kitasatosporales</taxon>
        <taxon>Streptomycetaceae</taxon>
        <taxon>Actinacidiphila</taxon>
    </lineage>
</organism>
<name>A0A9W4GQH5_9ACTN</name>
<comment type="caution">
    <text evidence="2">The sequence shown here is derived from an EMBL/GenBank/DDBJ whole genome shotgun (WGS) entry which is preliminary data.</text>
</comment>
<dbReference type="AlphaFoldDB" id="A0A9W4GQH5"/>
<proteinExistence type="predicted"/>
<dbReference type="EMBL" id="CAJSLV010000046">
    <property type="protein sequence ID" value="CAG6392684.1"/>
    <property type="molecule type" value="Genomic_DNA"/>
</dbReference>
<gene>
    <name evidence="2" type="ORF">SCOCK_180061</name>
</gene>
<protein>
    <submittedName>
        <fullName evidence="2">Uncharacterized protein</fullName>
    </submittedName>
</protein>
<dbReference type="RefSeq" id="WP_274038106.1">
    <property type="nucleotide sequence ID" value="NZ_CAJSLV010000046.1"/>
</dbReference>
<keyword evidence="3" id="KW-1185">Reference proteome</keyword>
<reference evidence="2" key="1">
    <citation type="submission" date="2021-05" db="EMBL/GenBank/DDBJ databases">
        <authorList>
            <person name="Arsene-Ploetze F."/>
        </authorList>
    </citation>
    <scope>NUCLEOTIDE SEQUENCE</scope>
    <source>
        <strain evidence="2">DSM 42138</strain>
    </source>
</reference>
<evidence type="ECO:0000256" key="1">
    <source>
        <dbReference type="SAM" id="MobiDB-lite"/>
    </source>
</evidence>